<keyword evidence="2" id="KW-1185">Reference proteome</keyword>
<reference evidence="2" key="1">
    <citation type="submission" date="2016-10" db="EMBL/GenBank/DDBJ databases">
        <authorList>
            <person name="Varghese N."/>
            <person name="Submissions S."/>
        </authorList>
    </citation>
    <scope>NUCLEOTIDE SEQUENCE [LARGE SCALE GENOMIC DNA]</scope>
    <source>
        <strain evidence="2">CGMCC 4.6825</strain>
    </source>
</reference>
<evidence type="ECO:0000313" key="2">
    <source>
        <dbReference type="Proteomes" id="UP000182841"/>
    </source>
</evidence>
<dbReference type="OrthoDB" id="3194844at2"/>
<dbReference type="Pfam" id="PF25310">
    <property type="entry name" value="VG15"/>
    <property type="match status" value="1"/>
</dbReference>
<dbReference type="InterPro" id="IPR057369">
    <property type="entry name" value="VG15"/>
</dbReference>
<dbReference type="Proteomes" id="UP000182841">
    <property type="component" value="Unassembled WGS sequence"/>
</dbReference>
<name>A0A1H9U2T7_9ACTN</name>
<proteinExistence type="predicted"/>
<organism evidence="1 2">
    <name type="scientific">Streptomyces qinglanensis</name>
    <dbReference type="NCBI Taxonomy" id="943816"/>
    <lineage>
        <taxon>Bacteria</taxon>
        <taxon>Bacillati</taxon>
        <taxon>Actinomycetota</taxon>
        <taxon>Actinomycetes</taxon>
        <taxon>Kitasatosporales</taxon>
        <taxon>Streptomycetaceae</taxon>
        <taxon>Streptomyces</taxon>
    </lineage>
</organism>
<gene>
    <name evidence="1" type="ORF">SAMN05421870_107232</name>
</gene>
<accession>A0A1H9U2T7</accession>
<dbReference type="EMBL" id="FOGO01000007">
    <property type="protein sequence ID" value="SES03403.1"/>
    <property type="molecule type" value="Genomic_DNA"/>
</dbReference>
<sequence>MARRVSDADGARHRQAAAGLVRLLRRDLGRLRRLLVPARMGATLPPWMEAVDAVVRQYGDLAAQLAAEVYEAQRAAADVTSAFTVPLADSPPQEQTQASLRWATKDLWPRDPDDPRTTAAQAQPVEVRLAAAEKKTAAVVEKLVLDQGRQTTRQAVQRDREAVGYARAAALGACAFCRLMASRGMVYKSAGTAGRDANDRFSGDASVAKYHDHCSCQIISVFRGQRFELSPQAARWDRIYREYAQGHPGDQLRLFRRAIAEHDASPVQ</sequence>
<protein>
    <submittedName>
        <fullName evidence="1">Uncharacterized protein</fullName>
    </submittedName>
</protein>
<dbReference type="AlphaFoldDB" id="A0A1H9U2T7"/>
<evidence type="ECO:0000313" key="1">
    <source>
        <dbReference type="EMBL" id="SES03403.1"/>
    </source>
</evidence>